<dbReference type="Proteomes" id="UP000199400">
    <property type="component" value="Unassembled WGS sequence"/>
</dbReference>
<dbReference type="STRING" id="54.SAMN02745121_04894"/>
<feature type="compositionally biased region" description="Basic and acidic residues" evidence="1">
    <location>
        <begin position="524"/>
        <end position="539"/>
    </location>
</feature>
<proteinExistence type="predicted"/>
<dbReference type="EMBL" id="FOMX01000016">
    <property type="protein sequence ID" value="SFE61922.1"/>
    <property type="molecule type" value="Genomic_DNA"/>
</dbReference>
<sequence length="539" mass="56340">MVGPPEVVPAEPVAAGAVVVLAGAVAVGASTGVVAPGVASGGAAVDAVAFVPLGAVALEATLVPSGVIRPRAVALEVVPVAPSGVATPVAAVASGDVRIGAVAGGVDPSAVLDLASVVDPQVVARAGVGDPFEAVPCEPASRAVVAVATFSGAADTSDGVDVSNTVKQIARERMDLMAGASSHIRAAKSPAASPAPTRYAPVRMALRINGTLDPPGSPWYERLFADQLCTVIIACGFDEYGANRSQDELLESGLVARGFSRDDAGALARIAAGKRVAPQRPAEHWIAGAAATDAAGRPVDVVVTLVRAGDGSAGGDAASAFLDGLGRCDVAMYGGHGRYGTGPDFDYNFTADLVDDKGAIEASFSEYKDLEEFLAERGRATRRSPLAEYRALVAKGRLQIRRVNSGNLVINLRNYHTAEFGAHVMVDQLKTDPNIRRMSKQAFDRRYRLWLFNGCRTNDYFYNLRKLNPKANAGGLDLIGTRRVTYWSMIGDTMLKLLDELLQRRTFSQILQALHAVNPDNPGDDARGPSHVADLGRRA</sequence>
<keyword evidence="3" id="KW-1185">Reference proteome</keyword>
<protein>
    <submittedName>
        <fullName evidence="2">Uncharacterized protein</fullName>
    </submittedName>
</protein>
<evidence type="ECO:0000313" key="3">
    <source>
        <dbReference type="Proteomes" id="UP000199400"/>
    </source>
</evidence>
<reference evidence="3" key="1">
    <citation type="submission" date="2016-10" db="EMBL/GenBank/DDBJ databases">
        <authorList>
            <person name="Varghese N."/>
            <person name="Submissions S."/>
        </authorList>
    </citation>
    <scope>NUCLEOTIDE SEQUENCE [LARGE SCALE GENOMIC DNA]</scope>
    <source>
        <strain evidence="3">ATCC 25963</strain>
    </source>
</reference>
<feature type="region of interest" description="Disordered" evidence="1">
    <location>
        <begin position="518"/>
        <end position="539"/>
    </location>
</feature>
<accession>A0A1I2C163</accession>
<gene>
    <name evidence="2" type="ORF">SAMN02745121_04894</name>
</gene>
<dbReference type="AlphaFoldDB" id="A0A1I2C163"/>
<organism evidence="2 3">
    <name type="scientific">Nannocystis exedens</name>
    <dbReference type="NCBI Taxonomy" id="54"/>
    <lineage>
        <taxon>Bacteria</taxon>
        <taxon>Pseudomonadati</taxon>
        <taxon>Myxococcota</taxon>
        <taxon>Polyangia</taxon>
        <taxon>Nannocystales</taxon>
        <taxon>Nannocystaceae</taxon>
        <taxon>Nannocystis</taxon>
    </lineage>
</organism>
<name>A0A1I2C163_9BACT</name>
<evidence type="ECO:0000313" key="2">
    <source>
        <dbReference type="EMBL" id="SFE61922.1"/>
    </source>
</evidence>
<evidence type="ECO:0000256" key="1">
    <source>
        <dbReference type="SAM" id="MobiDB-lite"/>
    </source>
</evidence>